<sequence>MAGFYFSYVLVFKIRDGRVVYERRTIPLRLSVPNEAPNSASTVHPVVGAVGIPPPLVIEFKDGPSSHPSIVGGRDGSPFLLLETSASLSVDAQHQGKGNGVAIGDGKKYGVEKGSERGRCCRRFWKDQEESNDPHSRNFRFGSHFP</sequence>
<name>A0ABD1VLT9_9LAMI</name>
<dbReference type="AlphaFoldDB" id="A0ABD1VLT9"/>
<gene>
    <name evidence="1" type="ORF">Fot_19583</name>
</gene>
<dbReference type="EMBL" id="JBFOLJ010000005">
    <property type="protein sequence ID" value="KAL2538192.1"/>
    <property type="molecule type" value="Genomic_DNA"/>
</dbReference>
<comment type="caution">
    <text evidence="1">The sequence shown here is derived from an EMBL/GenBank/DDBJ whole genome shotgun (WGS) entry which is preliminary data.</text>
</comment>
<accession>A0ABD1VLT9</accession>
<evidence type="ECO:0000313" key="1">
    <source>
        <dbReference type="EMBL" id="KAL2538192.1"/>
    </source>
</evidence>
<evidence type="ECO:0000313" key="2">
    <source>
        <dbReference type="Proteomes" id="UP001604277"/>
    </source>
</evidence>
<keyword evidence="2" id="KW-1185">Reference proteome</keyword>
<dbReference type="Proteomes" id="UP001604277">
    <property type="component" value="Unassembled WGS sequence"/>
</dbReference>
<organism evidence="1 2">
    <name type="scientific">Forsythia ovata</name>
    <dbReference type="NCBI Taxonomy" id="205694"/>
    <lineage>
        <taxon>Eukaryota</taxon>
        <taxon>Viridiplantae</taxon>
        <taxon>Streptophyta</taxon>
        <taxon>Embryophyta</taxon>
        <taxon>Tracheophyta</taxon>
        <taxon>Spermatophyta</taxon>
        <taxon>Magnoliopsida</taxon>
        <taxon>eudicotyledons</taxon>
        <taxon>Gunneridae</taxon>
        <taxon>Pentapetalae</taxon>
        <taxon>asterids</taxon>
        <taxon>lamiids</taxon>
        <taxon>Lamiales</taxon>
        <taxon>Oleaceae</taxon>
        <taxon>Forsythieae</taxon>
        <taxon>Forsythia</taxon>
    </lineage>
</organism>
<protein>
    <submittedName>
        <fullName evidence="1">Uncharacterized protein</fullName>
    </submittedName>
</protein>
<reference evidence="2" key="1">
    <citation type="submission" date="2024-07" db="EMBL/GenBank/DDBJ databases">
        <title>Two chromosome-level genome assemblies of Korean endemic species Abeliophyllum distichum and Forsythia ovata (Oleaceae).</title>
        <authorList>
            <person name="Jang H."/>
        </authorList>
    </citation>
    <scope>NUCLEOTIDE SEQUENCE [LARGE SCALE GENOMIC DNA]</scope>
</reference>
<proteinExistence type="predicted"/>